<proteinExistence type="predicted"/>
<evidence type="ECO:0000256" key="2">
    <source>
        <dbReference type="SAM" id="SignalP"/>
    </source>
</evidence>
<accession>A0AAN8EQ25</accession>
<dbReference type="AlphaFoldDB" id="A0AAN8EQ25"/>
<keyword evidence="2" id="KW-0732">Signal</keyword>
<name>A0AAN8EQ25_9EURO</name>
<evidence type="ECO:0000256" key="1">
    <source>
        <dbReference type="SAM" id="MobiDB-lite"/>
    </source>
</evidence>
<dbReference type="Proteomes" id="UP001316803">
    <property type="component" value="Unassembled WGS sequence"/>
</dbReference>
<feature type="region of interest" description="Disordered" evidence="1">
    <location>
        <begin position="140"/>
        <end position="180"/>
    </location>
</feature>
<protein>
    <submittedName>
        <fullName evidence="3">Uncharacterized protein</fullName>
    </submittedName>
</protein>
<reference evidence="3 4" key="1">
    <citation type="submission" date="2022-12" db="EMBL/GenBank/DDBJ databases">
        <title>Genomic features and morphological characterization of a novel Knufia sp. strain isolated from spacecraft assembly facility.</title>
        <authorList>
            <person name="Teixeira M."/>
            <person name="Chander A.M."/>
            <person name="Stajich J.E."/>
            <person name="Venkateswaran K."/>
        </authorList>
    </citation>
    <scope>NUCLEOTIDE SEQUENCE [LARGE SCALE GENOMIC DNA]</scope>
    <source>
        <strain evidence="3 4">FJI-L2-BK-P2</strain>
    </source>
</reference>
<evidence type="ECO:0000313" key="4">
    <source>
        <dbReference type="Proteomes" id="UP001316803"/>
    </source>
</evidence>
<organism evidence="3 4">
    <name type="scientific">Knufia fluminis</name>
    <dbReference type="NCBI Taxonomy" id="191047"/>
    <lineage>
        <taxon>Eukaryota</taxon>
        <taxon>Fungi</taxon>
        <taxon>Dikarya</taxon>
        <taxon>Ascomycota</taxon>
        <taxon>Pezizomycotina</taxon>
        <taxon>Eurotiomycetes</taxon>
        <taxon>Chaetothyriomycetidae</taxon>
        <taxon>Chaetothyriales</taxon>
        <taxon>Trichomeriaceae</taxon>
        <taxon>Knufia</taxon>
    </lineage>
</organism>
<gene>
    <name evidence="3" type="ORF">OHC33_002610</name>
</gene>
<sequence length="180" mass="17300">MQTKLLALLAVGGIASIRAQTVTDGDARAACNGFPRYALKCLTDVSYTICGTPDFGSEQVLPVAAGSYCQQGQPGVKIDQLVYSSATTTHVYTQASVYSSGASAATSGAADTASTGSSAATDTASAASSAATNTASTASSAASDAASSAAPTDSAAAAASTNVTDPASTASSAATTTTSA</sequence>
<feature type="signal peptide" evidence="2">
    <location>
        <begin position="1"/>
        <end position="19"/>
    </location>
</feature>
<keyword evidence="4" id="KW-1185">Reference proteome</keyword>
<comment type="caution">
    <text evidence="3">The sequence shown here is derived from an EMBL/GenBank/DDBJ whole genome shotgun (WGS) entry which is preliminary data.</text>
</comment>
<feature type="chain" id="PRO_5043004425" evidence="2">
    <location>
        <begin position="20"/>
        <end position="180"/>
    </location>
</feature>
<evidence type="ECO:0000313" key="3">
    <source>
        <dbReference type="EMBL" id="KAK5956037.1"/>
    </source>
</evidence>
<dbReference type="EMBL" id="JAKLMC020000005">
    <property type="protein sequence ID" value="KAK5956037.1"/>
    <property type="molecule type" value="Genomic_DNA"/>
</dbReference>